<sequence length="217" mass="25306">MQRIINVLLLLVIVVGVVQLVRKQRNLTIVQAEHSRLAQPYGLLEVKDKSKFLIKRVKTDDPKHFLWHCYCPTNVELEERSGFGRPKKCGSSTFVNDDTYLIRCRFDVRDGVLRAHIIERMGYGRRDFDRKPVLEFVNQHWNELELDVLATAADLTLDTTQVLNFLTIRIPESLRVDFTQQVGETLAKQYTEEPFFQMLYGTPEAFVSYDQEHTQSE</sequence>
<accession>A0A5C6EN74</accession>
<proteinExistence type="predicted"/>
<name>A0A5C6EN74_9BACT</name>
<gene>
    <name evidence="1" type="ORF">Poly59_37140</name>
</gene>
<dbReference type="RefSeq" id="WP_146535419.1">
    <property type="nucleotide sequence ID" value="NZ_SJPX01000004.1"/>
</dbReference>
<reference evidence="1 2" key="1">
    <citation type="submission" date="2019-02" db="EMBL/GenBank/DDBJ databases">
        <title>Deep-cultivation of Planctomycetes and their phenomic and genomic characterization uncovers novel biology.</title>
        <authorList>
            <person name="Wiegand S."/>
            <person name="Jogler M."/>
            <person name="Boedeker C."/>
            <person name="Pinto D."/>
            <person name="Vollmers J."/>
            <person name="Rivas-Marin E."/>
            <person name="Kohn T."/>
            <person name="Peeters S.H."/>
            <person name="Heuer A."/>
            <person name="Rast P."/>
            <person name="Oberbeckmann S."/>
            <person name="Bunk B."/>
            <person name="Jeske O."/>
            <person name="Meyerdierks A."/>
            <person name="Storesund J.E."/>
            <person name="Kallscheuer N."/>
            <person name="Luecker S."/>
            <person name="Lage O.M."/>
            <person name="Pohl T."/>
            <person name="Merkel B.J."/>
            <person name="Hornburger P."/>
            <person name="Mueller R.-W."/>
            <person name="Bruemmer F."/>
            <person name="Labrenz M."/>
            <person name="Spormann A.M."/>
            <person name="Op Den Camp H."/>
            <person name="Overmann J."/>
            <person name="Amann R."/>
            <person name="Jetten M.S.M."/>
            <person name="Mascher T."/>
            <person name="Medema M.H."/>
            <person name="Devos D.P."/>
            <person name="Kaster A.-K."/>
            <person name="Ovreas L."/>
            <person name="Rohde M."/>
            <person name="Galperin M.Y."/>
            <person name="Jogler C."/>
        </authorList>
    </citation>
    <scope>NUCLEOTIDE SEQUENCE [LARGE SCALE GENOMIC DNA]</scope>
    <source>
        <strain evidence="1 2">Poly59</strain>
    </source>
</reference>
<evidence type="ECO:0000313" key="2">
    <source>
        <dbReference type="Proteomes" id="UP000317977"/>
    </source>
</evidence>
<evidence type="ECO:0000313" key="1">
    <source>
        <dbReference type="EMBL" id="TWU49101.1"/>
    </source>
</evidence>
<protein>
    <submittedName>
        <fullName evidence="1">Uncharacterized protein</fullName>
    </submittedName>
</protein>
<comment type="caution">
    <text evidence="1">The sequence shown here is derived from an EMBL/GenBank/DDBJ whole genome shotgun (WGS) entry which is preliminary data.</text>
</comment>
<dbReference type="EMBL" id="SJPX01000004">
    <property type="protein sequence ID" value="TWU49101.1"/>
    <property type="molecule type" value="Genomic_DNA"/>
</dbReference>
<organism evidence="1 2">
    <name type="scientific">Rubripirellula reticaptiva</name>
    <dbReference type="NCBI Taxonomy" id="2528013"/>
    <lineage>
        <taxon>Bacteria</taxon>
        <taxon>Pseudomonadati</taxon>
        <taxon>Planctomycetota</taxon>
        <taxon>Planctomycetia</taxon>
        <taxon>Pirellulales</taxon>
        <taxon>Pirellulaceae</taxon>
        <taxon>Rubripirellula</taxon>
    </lineage>
</organism>
<dbReference type="AlphaFoldDB" id="A0A5C6EN74"/>
<keyword evidence="2" id="KW-1185">Reference proteome</keyword>
<dbReference type="Proteomes" id="UP000317977">
    <property type="component" value="Unassembled WGS sequence"/>
</dbReference>